<sequence length="145" mass="16275">MLNHWLINDEVTLSDVPVDGWKTVGMDAAAAIDGKQETVWKTETLTPLVVDMGKEVEIAGFSYAPAQEEDLTGTIYKYNFYVSRDGKDWMKCDATGEFSNIMHNPVPYFVRFGKTYPARYFKLEPVTEINNKAVTAVGEIGVLLK</sequence>
<evidence type="ECO:0000259" key="1">
    <source>
        <dbReference type="PROSITE" id="PS50022"/>
    </source>
</evidence>
<reference evidence="2" key="1">
    <citation type="journal article" date="2013" name="Environ. Microbiol.">
        <title>Microbiota from the distal guts of lean and obese adolescents exhibit partial functional redundancy besides clear differences in community structure.</title>
        <authorList>
            <person name="Ferrer M."/>
            <person name="Ruiz A."/>
            <person name="Lanza F."/>
            <person name="Haange S.B."/>
            <person name="Oberbach A."/>
            <person name="Till H."/>
            <person name="Bargiela R."/>
            <person name="Campoy C."/>
            <person name="Segura M.T."/>
            <person name="Richter M."/>
            <person name="von Bergen M."/>
            <person name="Seifert J."/>
            <person name="Suarez A."/>
        </authorList>
    </citation>
    <scope>NUCLEOTIDE SEQUENCE</scope>
</reference>
<dbReference type="AlphaFoldDB" id="K1T8T5"/>
<feature type="domain" description="F5/8 type C" evidence="1">
    <location>
        <begin position="1"/>
        <end position="142"/>
    </location>
</feature>
<protein>
    <submittedName>
        <fullName evidence="2">Protein containing Coagulation factor 5/8 type</fullName>
    </submittedName>
</protein>
<comment type="caution">
    <text evidence="2">The sequence shown here is derived from an EMBL/GenBank/DDBJ whole genome shotgun (WGS) entry which is preliminary data.</text>
</comment>
<accession>K1T8T5</accession>
<dbReference type="PROSITE" id="PS50022">
    <property type="entry name" value="FA58C_3"/>
    <property type="match status" value="1"/>
</dbReference>
<evidence type="ECO:0000313" key="2">
    <source>
        <dbReference type="EMBL" id="EKC66003.1"/>
    </source>
</evidence>
<dbReference type="Pfam" id="PF00754">
    <property type="entry name" value="F5_F8_type_C"/>
    <property type="match status" value="1"/>
</dbReference>
<organism evidence="2">
    <name type="scientific">human gut metagenome</name>
    <dbReference type="NCBI Taxonomy" id="408170"/>
    <lineage>
        <taxon>unclassified sequences</taxon>
        <taxon>metagenomes</taxon>
        <taxon>organismal metagenomes</taxon>
    </lineage>
</organism>
<dbReference type="InterPro" id="IPR008979">
    <property type="entry name" value="Galactose-bd-like_sf"/>
</dbReference>
<dbReference type="Gene3D" id="2.60.120.260">
    <property type="entry name" value="Galactose-binding domain-like"/>
    <property type="match status" value="1"/>
</dbReference>
<name>K1T8T5_9ZZZZ</name>
<dbReference type="SUPFAM" id="SSF49785">
    <property type="entry name" value="Galactose-binding domain-like"/>
    <property type="match status" value="1"/>
</dbReference>
<dbReference type="EMBL" id="AJWZ01004234">
    <property type="protein sequence ID" value="EKC66003.1"/>
    <property type="molecule type" value="Genomic_DNA"/>
</dbReference>
<proteinExistence type="predicted"/>
<gene>
    <name evidence="2" type="ORF">OBE_06175</name>
</gene>
<dbReference type="InterPro" id="IPR000421">
    <property type="entry name" value="FA58C"/>
</dbReference>